<sequence>MTIMSNQIYNVPGIPPDLRQEETILQVADALQYLDKVADDIFNRIRKKVDDNKSRLQKVNDRVRLTQAKVDKLTGSNKATKVHAGAKYPASAILDQYSSLFDKGGSLKEPKRPHYRLQSKHQNVDDTVLREKLQYYNFHLNVKKRSRDGDNKEEGLGGLPKVLPSVCSLLLFNTSENPYKKYVMLDPLGVVTKTRSTLEHEEAGLADAPSTIVQSEEMIQQKTESYSYMPDIGHVPEIAVPDFLPNLLGVADDLSFTGDTSVFSIAPSVHGSGMPDLPSVLPEPDTGLPTGPADSTVNASSGLPQPDIAPGGPPPPPPPPPSGPPPPPPPPPPPTDAPSAPPPPPPGPAPPVKLENVPAEVADPGDGRASLLDSIRNAGGLKKLKSGKDRKIAKKKQKMEEKDTGGVSAGGGGGGDLMSDLFAKLTMRRKGISGTGKPEKSDNSGSSGGGSAMDKISSMIPAPPKPDDATESGGGGDDDDWE</sequence>
<accession>A0AAN8K3I8</accession>
<feature type="region of interest" description="Disordered" evidence="3">
    <location>
        <begin position="274"/>
        <end position="416"/>
    </location>
</feature>
<comment type="similarity">
    <text evidence="1">Belongs to the WASH1 family.</text>
</comment>
<dbReference type="GO" id="GO:0006887">
    <property type="term" value="P:exocytosis"/>
    <property type="evidence" value="ECO:0007669"/>
    <property type="project" value="TreeGrafter"/>
</dbReference>
<reference evidence="5 6" key="1">
    <citation type="submission" date="2024-01" db="EMBL/GenBank/DDBJ databases">
        <title>The genome of the rayed Mediterranean limpet Patella caerulea (Linnaeus, 1758).</title>
        <authorList>
            <person name="Anh-Thu Weber A."/>
            <person name="Halstead-Nussloch G."/>
        </authorList>
    </citation>
    <scope>NUCLEOTIDE SEQUENCE [LARGE SCALE GENOMIC DNA]</scope>
    <source>
        <strain evidence="5">AATW-2023a</strain>
        <tissue evidence="5">Whole specimen</tissue>
    </source>
</reference>
<dbReference type="GO" id="GO:0043014">
    <property type="term" value="F:alpha-tubulin binding"/>
    <property type="evidence" value="ECO:0007669"/>
    <property type="project" value="InterPro"/>
</dbReference>
<dbReference type="InterPro" id="IPR021854">
    <property type="entry name" value="WASH1_WAHD"/>
</dbReference>
<gene>
    <name evidence="5" type="ORF">SNE40_003702</name>
</gene>
<dbReference type="InterPro" id="IPR028290">
    <property type="entry name" value="WASH1"/>
</dbReference>
<evidence type="ECO:0000256" key="3">
    <source>
        <dbReference type="SAM" id="MobiDB-lite"/>
    </source>
</evidence>
<feature type="region of interest" description="Disordered" evidence="3">
    <location>
        <begin position="428"/>
        <end position="482"/>
    </location>
</feature>
<keyword evidence="6" id="KW-1185">Reference proteome</keyword>
<evidence type="ECO:0000256" key="2">
    <source>
        <dbReference type="ARBA" id="ARBA00023203"/>
    </source>
</evidence>
<dbReference type="GO" id="GO:0034314">
    <property type="term" value="P:Arp2/3 complex-mediated actin nucleation"/>
    <property type="evidence" value="ECO:0007669"/>
    <property type="project" value="InterPro"/>
</dbReference>
<dbReference type="GO" id="GO:0042147">
    <property type="term" value="P:retrograde transport, endosome to Golgi"/>
    <property type="evidence" value="ECO:0007669"/>
    <property type="project" value="TreeGrafter"/>
</dbReference>
<name>A0AAN8K3I8_PATCE</name>
<feature type="domain" description="WH2" evidence="4">
    <location>
        <begin position="367"/>
        <end position="387"/>
    </location>
</feature>
<feature type="compositionally biased region" description="Polar residues" evidence="3">
    <location>
        <begin position="293"/>
        <end position="303"/>
    </location>
</feature>
<dbReference type="InterPro" id="IPR003124">
    <property type="entry name" value="WH2_dom"/>
</dbReference>
<comment type="caution">
    <text evidence="5">The sequence shown here is derived from an EMBL/GenBank/DDBJ whole genome shotgun (WGS) entry which is preliminary data.</text>
</comment>
<dbReference type="GO" id="GO:0005829">
    <property type="term" value="C:cytosol"/>
    <property type="evidence" value="ECO:0007669"/>
    <property type="project" value="GOC"/>
</dbReference>
<dbReference type="PROSITE" id="PS51082">
    <property type="entry name" value="WH2"/>
    <property type="match status" value="1"/>
</dbReference>
<organism evidence="5 6">
    <name type="scientific">Patella caerulea</name>
    <name type="common">Rayed Mediterranean limpet</name>
    <dbReference type="NCBI Taxonomy" id="87958"/>
    <lineage>
        <taxon>Eukaryota</taxon>
        <taxon>Metazoa</taxon>
        <taxon>Spiralia</taxon>
        <taxon>Lophotrochozoa</taxon>
        <taxon>Mollusca</taxon>
        <taxon>Gastropoda</taxon>
        <taxon>Patellogastropoda</taxon>
        <taxon>Patelloidea</taxon>
        <taxon>Patellidae</taxon>
        <taxon>Patella</taxon>
    </lineage>
</organism>
<dbReference type="GO" id="GO:0055037">
    <property type="term" value="C:recycling endosome"/>
    <property type="evidence" value="ECO:0007669"/>
    <property type="project" value="TreeGrafter"/>
</dbReference>
<dbReference type="PRINTS" id="PR00049">
    <property type="entry name" value="WILMSTUMOUR"/>
</dbReference>
<dbReference type="GO" id="GO:0003779">
    <property type="term" value="F:actin binding"/>
    <property type="evidence" value="ECO:0007669"/>
    <property type="project" value="UniProtKB-KW"/>
</dbReference>
<dbReference type="PANTHER" id="PTHR23331:SF1">
    <property type="entry name" value="WASH COMPLEX SUBUNIT 1"/>
    <property type="match status" value="1"/>
</dbReference>
<dbReference type="GO" id="GO:0032456">
    <property type="term" value="P:endocytic recycling"/>
    <property type="evidence" value="ECO:0007669"/>
    <property type="project" value="TreeGrafter"/>
</dbReference>
<evidence type="ECO:0000259" key="4">
    <source>
        <dbReference type="PROSITE" id="PS51082"/>
    </source>
</evidence>
<dbReference type="PANTHER" id="PTHR23331">
    <property type="entry name" value="CXYORF1"/>
    <property type="match status" value="1"/>
</dbReference>
<dbReference type="GO" id="GO:0005769">
    <property type="term" value="C:early endosome"/>
    <property type="evidence" value="ECO:0007669"/>
    <property type="project" value="InterPro"/>
</dbReference>
<protein>
    <recommendedName>
        <fullName evidence="4">WH2 domain-containing protein</fullName>
    </recommendedName>
</protein>
<evidence type="ECO:0000313" key="6">
    <source>
        <dbReference type="Proteomes" id="UP001347796"/>
    </source>
</evidence>
<dbReference type="Pfam" id="PF11945">
    <property type="entry name" value="WASH_WAHD"/>
    <property type="match status" value="1"/>
</dbReference>
<evidence type="ECO:0000313" key="5">
    <source>
        <dbReference type="EMBL" id="KAK6192188.1"/>
    </source>
</evidence>
<dbReference type="EMBL" id="JAZGQO010000002">
    <property type="protein sequence ID" value="KAK6192188.1"/>
    <property type="molecule type" value="Genomic_DNA"/>
</dbReference>
<feature type="compositionally biased region" description="Gly residues" evidence="3">
    <location>
        <begin position="407"/>
        <end position="416"/>
    </location>
</feature>
<dbReference type="AlphaFoldDB" id="A0AAN8K3I8"/>
<proteinExistence type="inferred from homology"/>
<feature type="compositionally biased region" description="Pro residues" evidence="3">
    <location>
        <begin position="311"/>
        <end position="351"/>
    </location>
</feature>
<keyword evidence="2" id="KW-0009">Actin-binding</keyword>
<dbReference type="GO" id="GO:0043015">
    <property type="term" value="F:gamma-tubulin binding"/>
    <property type="evidence" value="ECO:0007669"/>
    <property type="project" value="TreeGrafter"/>
</dbReference>
<dbReference type="Proteomes" id="UP001347796">
    <property type="component" value="Unassembled WGS sequence"/>
</dbReference>
<dbReference type="GO" id="GO:0071203">
    <property type="term" value="C:WASH complex"/>
    <property type="evidence" value="ECO:0007669"/>
    <property type="project" value="InterPro"/>
</dbReference>
<evidence type="ECO:0000256" key="1">
    <source>
        <dbReference type="ARBA" id="ARBA00005602"/>
    </source>
</evidence>